<dbReference type="RefSeq" id="WP_206293554.1">
    <property type="nucleotide sequence ID" value="NZ_CP063458.1"/>
</dbReference>
<dbReference type="InterPro" id="IPR006175">
    <property type="entry name" value="YjgF/YER057c/UK114"/>
</dbReference>
<reference evidence="1 2" key="1">
    <citation type="submission" date="2020-10" db="EMBL/GenBank/DDBJ databases">
        <title>Wide distribution of Phycisphaera-like planctomycetes from WD2101 soil group in peatlands and genome analysis of the first cultivated representative.</title>
        <authorList>
            <person name="Dedysh S.N."/>
            <person name="Beletsky A.V."/>
            <person name="Ivanova A."/>
            <person name="Kulichevskaya I.S."/>
            <person name="Suzina N.E."/>
            <person name="Philippov D.A."/>
            <person name="Rakitin A.L."/>
            <person name="Mardanov A.V."/>
            <person name="Ravin N.V."/>
        </authorList>
    </citation>
    <scope>NUCLEOTIDE SEQUENCE [LARGE SCALE GENOMIC DNA]</scope>
    <source>
        <strain evidence="1 2">M1803</strain>
    </source>
</reference>
<evidence type="ECO:0000313" key="2">
    <source>
        <dbReference type="Proteomes" id="UP000593765"/>
    </source>
</evidence>
<dbReference type="Proteomes" id="UP000593765">
    <property type="component" value="Chromosome"/>
</dbReference>
<dbReference type="SUPFAM" id="SSF55298">
    <property type="entry name" value="YjgF-like"/>
    <property type="match status" value="1"/>
</dbReference>
<sequence length="138" mass="14951">MSSDIRISVTDRFGRQTASSGSKWEPIMGYSRAVRSGNFIAVTGTVGVSADGSYSKSLGDQTRRSLMIIRAAIEALGGKMEQVIRTRMFVTDVSKWEEVARVHGEVFGEIRPATSILEVAKLIDGDAQIEIEADVIVG</sequence>
<keyword evidence="2" id="KW-1185">Reference proteome</keyword>
<dbReference type="KEGG" id="hbs:IPV69_03630"/>
<name>A0A7M2WYH2_9BACT</name>
<accession>A0A7M2WYH2</accession>
<dbReference type="AlphaFoldDB" id="A0A7M2WYH2"/>
<dbReference type="PANTHER" id="PTHR43857:SF1">
    <property type="entry name" value="YJGH FAMILY PROTEIN"/>
    <property type="match status" value="1"/>
</dbReference>
<dbReference type="InterPro" id="IPR035959">
    <property type="entry name" value="RutC-like_sf"/>
</dbReference>
<organism evidence="1 2">
    <name type="scientific">Humisphaera borealis</name>
    <dbReference type="NCBI Taxonomy" id="2807512"/>
    <lineage>
        <taxon>Bacteria</taxon>
        <taxon>Pseudomonadati</taxon>
        <taxon>Planctomycetota</taxon>
        <taxon>Phycisphaerae</taxon>
        <taxon>Tepidisphaerales</taxon>
        <taxon>Tepidisphaeraceae</taxon>
        <taxon>Humisphaera</taxon>
    </lineage>
</organism>
<evidence type="ECO:0000313" key="1">
    <source>
        <dbReference type="EMBL" id="QOV90469.1"/>
    </source>
</evidence>
<dbReference type="CDD" id="cd06154">
    <property type="entry name" value="YjgF_YER057c_UK114_like_6"/>
    <property type="match status" value="1"/>
</dbReference>
<dbReference type="PANTHER" id="PTHR43857">
    <property type="entry name" value="BLR7761 PROTEIN"/>
    <property type="match status" value="1"/>
</dbReference>
<dbReference type="Gene3D" id="3.30.1330.40">
    <property type="entry name" value="RutC-like"/>
    <property type="match status" value="1"/>
</dbReference>
<protein>
    <submittedName>
        <fullName evidence="1">RidA family protein</fullName>
    </submittedName>
</protein>
<gene>
    <name evidence="1" type="ORF">IPV69_03630</name>
</gene>
<dbReference type="EMBL" id="CP063458">
    <property type="protein sequence ID" value="QOV90469.1"/>
    <property type="molecule type" value="Genomic_DNA"/>
</dbReference>
<dbReference type="Pfam" id="PF01042">
    <property type="entry name" value="Ribonuc_L-PSP"/>
    <property type="match status" value="1"/>
</dbReference>
<proteinExistence type="predicted"/>